<comment type="caution">
    <text evidence="2">The sequence shown here is derived from an EMBL/GenBank/DDBJ whole genome shotgun (WGS) entry which is preliminary data.</text>
</comment>
<feature type="signal peptide" evidence="1">
    <location>
        <begin position="1"/>
        <end position="26"/>
    </location>
</feature>
<gene>
    <name evidence="2" type="ORF">RND81_11G068300</name>
</gene>
<keyword evidence="3" id="KW-1185">Reference proteome</keyword>
<dbReference type="Proteomes" id="UP001443914">
    <property type="component" value="Unassembled WGS sequence"/>
</dbReference>
<organism evidence="2 3">
    <name type="scientific">Saponaria officinalis</name>
    <name type="common">Common soapwort</name>
    <name type="synonym">Lychnis saponaria</name>
    <dbReference type="NCBI Taxonomy" id="3572"/>
    <lineage>
        <taxon>Eukaryota</taxon>
        <taxon>Viridiplantae</taxon>
        <taxon>Streptophyta</taxon>
        <taxon>Embryophyta</taxon>
        <taxon>Tracheophyta</taxon>
        <taxon>Spermatophyta</taxon>
        <taxon>Magnoliopsida</taxon>
        <taxon>eudicotyledons</taxon>
        <taxon>Gunneridae</taxon>
        <taxon>Pentapetalae</taxon>
        <taxon>Caryophyllales</taxon>
        <taxon>Caryophyllaceae</taxon>
        <taxon>Caryophylleae</taxon>
        <taxon>Saponaria</taxon>
    </lineage>
</organism>
<reference evidence="2" key="1">
    <citation type="submission" date="2024-03" db="EMBL/GenBank/DDBJ databases">
        <title>WGS assembly of Saponaria officinalis var. Norfolk2.</title>
        <authorList>
            <person name="Jenkins J."/>
            <person name="Shu S."/>
            <person name="Grimwood J."/>
            <person name="Barry K."/>
            <person name="Goodstein D."/>
            <person name="Schmutz J."/>
            <person name="Leebens-Mack J."/>
            <person name="Osbourn A."/>
        </authorList>
    </citation>
    <scope>NUCLEOTIDE SEQUENCE [LARGE SCALE GENOMIC DNA]</scope>
    <source>
        <strain evidence="2">JIC</strain>
    </source>
</reference>
<name>A0AAW1HJ79_SAPOF</name>
<protein>
    <recommendedName>
        <fullName evidence="4">Secreted protein</fullName>
    </recommendedName>
</protein>
<proteinExistence type="predicted"/>
<dbReference type="AlphaFoldDB" id="A0AAW1HJ79"/>
<evidence type="ECO:0000313" key="3">
    <source>
        <dbReference type="Proteomes" id="UP001443914"/>
    </source>
</evidence>
<dbReference type="EMBL" id="JBDFQZ010000011">
    <property type="protein sequence ID" value="KAK9676308.1"/>
    <property type="molecule type" value="Genomic_DNA"/>
</dbReference>
<keyword evidence="1" id="KW-0732">Signal</keyword>
<evidence type="ECO:0000313" key="2">
    <source>
        <dbReference type="EMBL" id="KAK9676308.1"/>
    </source>
</evidence>
<sequence>MSQCMRANNSLLLLLLALKTERVCLARQHGSQILLEFQDKLKPTKFEKRGKMLLEFQDKLKPTKFEKRGKMLLDGCPRRLCHKLESAETTCAATFLRSPLK</sequence>
<evidence type="ECO:0000256" key="1">
    <source>
        <dbReference type="SAM" id="SignalP"/>
    </source>
</evidence>
<feature type="chain" id="PRO_5043598183" description="Secreted protein" evidence="1">
    <location>
        <begin position="27"/>
        <end position="101"/>
    </location>
</feature>
<evidence type="ECO:0008006" key="4">
    <source>
        <dbReference type="Google" id="ProtNLM"/>
    </source>
</evidence>
<accession>A0AAW1HJ79</accession>